<reference evidence="2 3" key="1">
    <citation type="journal article" date="2015" name="Proc. Natl. Acad. Sci. U.S.A.">
        <title>The resurrection genome of Boea hygrometrica: A blueprint for survival of dehydration.</title>
        <authorList>
            <person name="Xiao L."/>
            <person name="Yang G."/>
            <person name="Zhang L."/>
            <person name="Yang X."/>
            <person name="Zhao S."/>
            <person name="Ji Z."/>
            <person name="Zhou Q."/>
            <person name="Hu M."/>
            <person name="Wang Y."/>
            <person name="Chen M."/>
            <person name="Xu Y."/>
            <person name="Jin H."/>
            <person name="Xiao X."/>
            <person name="Hu G."/>
            <person name="Bao F."/>
            <person name="Hu Y."/>
            <person name="Wan P."/>
            <person name="Li L."/>
            <person name="Deng X."/>
            <person name="Kuang T."/>
            <person name="Xiang C."/>
            <person name="Zhu J.K."/>
            <person name="Oliver M.J."/>
            <person name="He Y."/>
        </authorList>
    </citation>
    <scope>NUCLEOTIDE SEQUENCE [LARGE SCALE GENOMIC DNA]</scope>
    <source>
        <strain evidence="3">cv. XS01</strain>
    </source>
</reference>
<feature type="compositionally biased region" description="Polar residues" evidence="1">
    <location>
        <begin position="1"/>
        <end position="14"/>
    </location>
</feature>
<organism evidence="2 3">
    <name type="scientific">Dorcoceras hygrometricum</name>
    <dbReference type="NCBI Taxonomy" id="472368"/>
    <lineage>
        <taxon>Eukaryota</taxon>
        <taxon>Viridiplantae</taxon>
        <taxon>Streptophyta</taxon>
        <taxon>Embryophyta</taxon>
        <taxon>Tracheophyta</taxon>
        <taxon>Spermatophyta</taxon>
        <taxon>Magnoliopsida</taxon>
        <taxon>eudicotyledons</taxon>
        <taxon>Gunneridae</taxon>
        <taxon>Pentapetalae</taxon>
        <taxon>asterids</taxon>
        <taxon>lamiids</taxon>
        <taxon>Lamiales</taxon>
        <taxon>Gesneriaceae</taxon>
        <taxon>Didymocarpoideae</taxon>
        <taxon>Trichosporeae</taxon>
        <taxon>Loxocarpinae</taxon>
        <taxon>Dorcoceras</taxon>
    </lineage>
</organism>
<protein>
    <submittedName>
        <fullName evidence="2">Uncharacterized protein</fullName>
    </submittedName>
</protein>
<evidence type="ECO:0000313" key="3">
    <source>
        <dbReference type="Proteomes" id="UP000250235"/>
    </source>
</evidence>
<gene>
    <name evidence="2" type="ORF">F511_14080</name>
</gene>
<dbReference type="EMBL" id="KV003938">
    <property type="protein sequence ID" value="KZV36066.1"/>
    <property type="molecule type" value="Genomic_DNA"/>
</dbReference>
<feature type="region of interest" description="Disordered" evidence="1">
    <location>
        <begin position="1"/>
        <end position="20"/>
    </location>
</feature>
<name>A0A2Z7BP18_9LAMI</name>
<accession>A0A2Z7BP18</accession>
<dbReference type="AlphaFoldDB" id="A0A2Z7BP18"/>
<evidence type="ECO:0000256" key="1">
    <source>
        <dbReference type="SAM" id="MobiDB-lite"/>
    </source>
</evidence>
<dbReference type="Proteomes" id="UP000250235">
    <property type="component" value="Unassembled WGS sequence"/>
</dbReference>
<proteinExistence type="predicted"/>
<sequence>MNNVSSRVSGNICRNSEGDKGCAQHADAVRAAGRRRDTEDRRFVKLEADVIGLHLHTACHLGLDLDLCLATTDRIALAYRSSQLYM</sequence>
<evidence type="ECO:0000313" key="2">
    <source>
        <dbReference type="EMBL" id="KZV36066.1"/>
    </source>
</evidence>
<keyword evidence="3" id="KW-1185">Reference proteome</keyword>